<feature type="chain" id="PRO_5021798896" evidence="5">
    <location>
        <begin position="22"/>
        <end position="501"/>
    </location>
</feature>
<evidence type="ECO:0000256" key="2">
    <source>
        <dbReference type="ARBA" id="ARBA00022723"/>
    </source>
</evidence>
<evidence type="ECO:0000256" key="3">
    <source>
        <dbReference type="ARBA" id="ARBA00022801"/>
    </source>
</evidence>
<gene>
    <name evidence="7" type="ORF">EVB02_03895</name>
</gene>
<dbReference type="CDD" id="cd16027">
    <property type="entry name" value="SGSH"/>
    <property type="match status" value="1"/>
</dbReference>
<comment type="similarity">
    <text evidence="1">Belongs to the sulfatase family.</text>
</comment>
<feature type="signal peptide" evidence="5">
    <location>
        <begin position="1"/>
        <end position="21"/>
    </location>
</feature>
<keyword evidence="3" id="KW-0378">Hydrolase</keyword>
<evidence type="ECO:0000256" key="1">
    <source>
        <dbReference type="ARBA" id="ARBA00008779"/>
    </source>
</evidence>
<dbReference type="InterPro" id="IPR024607">
    <property type="entry name" value="Sulfatase_CS"/>
</dbReference>
<keyword evidence="5" id="KW-0732">Signal</keyword>
<dbReference type="InterPro" id="IPR050738">
    <property type="entry name" value="Sulfatase"/>
</dbReference>
<evidence type="ECO:0000313" key="8">
    <source>
        <dbReference type="Proteomes" id="UP000318148"/>
    </source>
</evidence>
<name>A0A520LJZ0_9GAMM</name>
<dbReference type="PANTHER" id="PTHR42693">
    <property type="entry name" value="ARYLSULFATASE FAMILY MEMBER"/>
    <property type="match status" value="1"/>
</dbReference>
<keyword evidence="2" id="KW-0479">Metal-binding</keyword>
<dbReference type="InterPro" id="IPR000917">
    <property type="entry name" value="Sulfatase_N"/>
</dbReference>
<evidence type="ECO:0000313" key="7">
    <source>
        <dbReference type="EMBL" id="RZO04846.1"/>
    </source>
</evidence>
<dbReference type="GO" id="GO:0046872">
    <property type="term" value="F:metal ion binding"/>
    <property type="evidence" value="ECO:0007669"/>
    <property type="project" value="UniProtKB-KW"/>
</dbReference>
<organism evidence="7 8">
    <name type="scientific">SAR92 clade bacterium</name>
    <dbReference type="NCBI Taxonomy" id="2315479"/>
    <lineage>
        <taxon>Bacteria</taxon>
        <taxon>Pseudomonadati</taxon>
        <taxon>Pseudomonadota</taxon>
        <taxon>Gammaproteobacteria</taxon>
        <taxon>Cellvibrionales</taxon>
        <taxon>Porticoccaceae</taxon>
        <taxon>SAR92 clade</taxon>
    </lineage>
</organism>
<dbReference type="GO" id="GO:0004065">
    <property type="term" value="F:arylsulfatase activity"/>
    <property type="evidence" value="ECO:0007669"/>
    <property type="project" value="TreeGrafter"/>
</dbReference>
<comment type="caution">
    <text evidence="7">The sequence shown here is derived from an EMBL/GenBank/DDBJ whole genome shotgun (WGS) entry which is preliminary data.</text>
</comment>
<dbReference type="PROSITE" id="PS00523">
    <property type="entry name" value="SULFATASE_1"/>
    <property type="match status" value="1"/>
</dbReference>
<dbReference type="AlphaFoldDB" id="A0A520LJZ0"/>
<dbReference type="SUPFAM" id="SSF53649">
    <property type="entry name" value="Alkaline phosphatase-like"/>
    <property type="match status" value="1"/>
</dbReference>
<dbReference type="Gene3D" id="3.40.720.10">
    <property type="entry name" value="Alkaline Phosphatase, subunit A"/>
    <property type="match status" value="1"/>
</dbReference>
<evidence type="ECO:0000256" key="4">
    <source>
        <dbReference type="ARBA" id="ARBA00022837"/>
    </source>
</evidence>
<feature type="domain" description="Sulfatase N-terminal" evidence="6">
    <location>
        <begin position="28"/>
        <end position="318"/>
    </location>
</feature>
<proteinExistence type="inferred from homology"/>
<dbReference type="EMBL" id="SHBO01000055">
    <property type="protein sequence ID" value="RZO04846.1"/>
    <property type="molecule type" value="Genomic_DNA"/>
</dbReference>
<evidence type="ECO:0000259" key="6">
    <source>
        <dbReference type="Pfam" id="PF00884"/>
    </source>
</evidence>
<dbReference type="Pfam" id="PF00884">
    <property type="entry name" value="Sulfatase"/>
    <property type="match status" value="1"/>
</dbReference>
<evidence type="ECO:0000256" key="5">
    <source>
        <dbReference type="SAM" id="SignalP"/>
    </source>
</evidence>
<dbReference type="Proteomes" id="UP000318148">
    <property type="component" value="Unassembled WGS sequence"/>
</dbReference>
<sequence>MKYLQSTFALLTILAVSIAQGNTEKKLNVLWLIIDDQSPWHSIYGNDLVKTPHIDKLASRGVLFTRAYSESPVCSPSRSALITGSHAIRLGTHDHRSSRTKENQIFLPENFKTAPEVFRENGYETYNSGKDDYNFFYKKSDLYSIMDSKVENKLAKYGKSGQGSGDWSDIKSQKPFFGQVRVSGGKDVGDQLPDLLAKSGYPVVKASQVTVPPQYPDIYEMRYNIAMHMNSVMQTDIEIGKILSRLERDGLTDKTIIFVFADHGSDLPRSKEFCYIEGLHVPLIISAPESLEGVESGTVRDDLVSLIDVTGTALALTNQDIPESMDTRNVFDKNYKREYVFSASDRSANVIDRVRSVVGKRYHYIKNYKLDRPLFNYGHREMMAIDYPDSKYGYFAKLRSMYEDGLLNEIQATPFGDRTAEELYDLQNDPNETVNLASDKNHIAELIEMRGALAGWIEETGDKGAFKRSSKSLVEVVQRIPPHWLKSPEFRDFFDEIQSAP</sequence>
<dbReference type="PANTHER" id="PTHR42693:SF53">
    <property type="entry name" value="ENDO-4-O-SULFATASE"/>
    <property type="match status" value="1"/>
</dbReference>
<protein>
    <submittedName>
        <fullName evidence="7">Sulfatase</fullName>
    </submittedName>
</protein>
<reference evidence="7 8" key="1">
    <citation type="submission" date="2019-02" db="EMBL/GenBank/DDBJ databases">
        <title>Prokaryotic population dynamics and viral predation in marine succession experiment using metagenomics: the confinement effect.</title>
        <authorList>
            <person name="Haro-Moreno J.M."/>
            <person name="Rodriguez-Valera F."/>
            <person name="Lopez-Perez M."/>
        </authorList>
    </citation>
    <scope>NUCLEOTIDE SEQUENCE [LARGE SCALE GENOMIC DNA]</scope>
    <source>
        <strain evidence="7">MED-G169</strain>
    </source>
</reference>
<accession>A0A520LJZ0</accession>
<dbReference type="InterPro" id="IPR017850">
    <property type="entry name" value="Alkaline_phosphatase_core_sf"/>
</dbReference>
<keyword evidence="4" id="KW-0106">Calcium</keyword>